<accession>A0ACC0GN16</accession>
<comment type="caution">
    <text evidence="1">The sequence shown here is derived from an EMBL/GenBank/DDBJ whole genome shotgun (WGS) entry which is preliminary data.</text>
</comment>
<keyword evidence="2" id="KW-1185">Reference proteome</keyword>
<protein>
    <submittedName>
        <fullName evidence="1">Uncharacterized protein</fullName>
    </submittedName>
</protein>
<dbReference type="Proteomes" id="UP001060215">
    <property type="component" value="Chromosome 9"/>
</dbReference>
<sequence length="176" mass="20087">MNGIGKERTGVMRVDEEQDDEEDGTLHHKESRLPRVSRLLHRALSKRFVGTALYVIGLDYDLEDIKDVAMEDISGFKVLIIDLFLSDDALQFSSPRFLHLELCSQGNLHHLLNFLGLSLRLLPREGRKLRFCEALGLITRDPVADWCHTVSGSNQDFEFETSHGGGNERCHKQWAR</sequence>
<gene>
    <name evidence="1" type="ORF">LOK49_LG08G01369</name>
</gene>
<proteinExistence type="predicted"/>
<reference evidence="1 2" key="1">
    <citation type="journal article" date="2022" name="Plant J.">
        <title>Chromosome-level genome of Camellia lanceoleosa provides a valuable resource for understanding genome evolution and self-incompatibility.</title>
        <authorList>
            <person name="Gong W."/>
            <person name="Xiao S."/>
            <person name="Wang L."/>
            <person name="Liao Z."/>
            <person name="Chang Y."/>
            <person name="Mo W."/>
            <person name="Hu G."/>
            <person name="Li W."/>
            <person name="Zhao G."/>
            <person name="Zhu H."/>
            <person name="Hu X."/>
            <person name="Ji K."/>
            <person name="Xiang X."/>
            <person name="Song Q."/>
            <person name="Yuan D."/>
            <person name="Jin S."/>
            <person name="Zhang L."/>
        </authorList>
    </citation>
    <scope>NUCLEOTIDE SEQUENCE [LARGE SCALE GENOMIC DNA]</scope>
    <source>
        <strain evidence="1">SQ_2022a</strain>
    </source>
</reference>
<dbReference type="EMBL" id="CM045766">
    <property type="protein sequence ID" value="KAI8002369.1"/>
    <property type="molecule type" value="Genomic_DNA"/>
</dbReference>
<name>A0ACC0GN16_9ERIC</name>
<organism evidence="1 2">
    <name type="scientific">Camellia lanceoleosa</name>
    <dbReference type="NCBI Taxonomy" id="1840588"/>
    <lineage>
        <taxon>Eukaryota</taxon>
        <taxon>Viridiplantae</taxon>
        <taxon>Streptophyta</taxon>
        <taxon>Embryophyta</taxon>
        <taxon>Tracheophyta</taxon>
        <taxon>Spermatophyta</taxon>
        <taxon>Magnoliopsida</taxon>
        <taxon>eudicotyledons</taxon>
        <taxon>Gunneridae</taxon>
        <taxon>Pentapetalae</taxon>
        <taxon>asterids</taxon>
        <taxon>Ericales</taxon>
        <taxon>Theaceae</taxon>
        <taxon>Camellia</taxon>
    </lineage>
</organism>
<evidence type="ECO:0000313" key="1">
    <source>
        <dbReference type="EMBL" id="KAI8002369.1"/>
    </source>
</evidence>
<evidence type="ECO:0000313" key="2">
    <source>
        <dbReference type="Proteomes" id="UP001060215"/>
    </source>
</evidence>